<sequence length="176" mass="19554">MLSKLYDRNGELCMGNGPVKENKNIYFQARKRAAIYNERLYSRESAAELLGISQSTLADYELGNTKVVPVDKVVLMADLYNAPELKMGYCKHECPIGKDMPIATQVKGIEGISLRLIKEFDAEKVRSMEQSLIDIAADGKISEDEKPALQEILDRLDALAEVISEMKLAGEKALKG</sequence>
<name>A0A8S5RSE0_9CAUD</name>
<dbReference type="SUPFAM" id="SSF47413">
    <property type="entry name" value="lambda repressor-like DNA-binding domains"/>
    <property type="match status" value="1"/>
</dbReference>
<dbReference type="GO" id="GO:0003677">
    <property type="term" value="F:DNA binding"/>
    <property type="evidence" value="ECO:0007669"/>
    <property type="project" value="InterPro"/>
</dbReference>
<proteinExistence type="predicted"/>
<dbReference type="Pfam" id="PF13560">
    <property type="entry name" value="HTH_31"/>
    <property type="match status" value="1"/>
</dbReference>
<dbReference type="CDD" id="cd00093">
    <property type="entry name" value="HTH_XRE"/>
    <property type="match status" value="1"/>
</dbReference>
<dbReference type="PROSITE" id="PS50943">
    <property type="entry name" value="HTH_CROC1"/>
    <property type="match status" value="1"/>
</dbReference>
<protein>
    <submittedName>
        <fullName evidence="2">Regulatory protein</fullName>
    </submittedName>
</protein>
<dbReference type="InterPro" id="IPR001387">
    <property type="entry name" value="Cro/C1-type_HTH"/>
</dbReference>
<feature type="domain" description="HTH cro/C1-type" evidence="1">
    <location>
        <begin position="41"/>
        <end position="85"/>
    </location>
</feature>
<evidence type="ECO:0000313" key="2">
    <source>
        <dbReference type="EMBL" id="DAE92165.1"/>
    </source>
</evidence>
<accession>A0A8S5RSE0</accession>
<dbReference type="InterPro" id="IPR010982">
    <property type="entry name" value="Lambda_DNA-bd_dom_sf"/>
</dbReference>
<dbReference type="EMBL" id="BK057794">
    <property type="protein sequence ID" value="DAE92165.1"/>
    <property type="molecule type" value="Genomic_DNA"/>
</dbReference>
<evidence type="ECO:0000259" key="1">
    <source>
        <dbReference type="PROSITE" id="PS50943"/>
    </source>
</evidence>
<reference evidence="2" key="1">
    <citation type="journal article" date="2021" name="Proc. Natl. Acad. Sci. U.S.A.">
        <title>A Catalog of Tens of Thousands of Viruses from Human Metagenomes Reveals Hidden Associations with Chronic Diseases.</title>
        <authorList>
            <person name="Tisza M.J."/>
            <person name="Buck C.B."/>
        </authorList>
    </citation>
    <scope>NUCLEOTIDE SEQUENCE</scope>
    <source>
        <strain evidence="2">Ct5xZ3</strain>
    </source>
</reference>
<organism evidence="2">
    <name type="scientific">Myoviridae sp. ct5xZ3</name>
    <dbReference type="NCBI Taxonomy" id="2827601"/>
    <lineage>
        <taxon>Viruses</taxon>
        <taxon>Duplodnaviria</taxon>
        <taxon>Heunggongvirae</taxon>
        <taxon>Uroviricota</taxon>
        <taxon>Caudoviricetes</taxon>
    </lineage>
</organism>